<protein>
    <submittedName>
        <fullName evidence="1">Uncharacterized protein</fullName>
    </submittedName>
</protein>
<gene>
    <name evidence="1" type="ORF">Homavirus33_6</name>
</gene>
<evidence type="ECO:0000313" key="1">
    <source>
        <dbReference type="EMBL" id="AYV82344.1"/>
    </source>
</evidence>
<proteinExistence type="predicted"/>
<accession>A0A3G5A762</accession>
<sequence length="35" mass="4268">MSFLNILRDARSKNYKKILILEPDIYFSENFEKQC</sequence>
<reference evidence="1" key="1">
    <citation type="submission" date="2018-10" db="EMBL/GenBank/DDBJ databases">
        <title>Hidden diversity of soil giant viruses.</title>
        <authorList>
            <person name="Schulz F."/>
            <person name="Alteio L."/>
            <person name="Goudeau D."/>
            <person name="Ryan E.M."/>
            <person name="Malmstrom R.R."/>
            <person name="Blanchard J."/>
            <person name="Woyke T."/>
        </authorList>
    </citation>
    <scope>NUCLEOTIDE SEQUENCE</scope>
    <source>
        <strain evidence="1">HOV1</strain>
    </source>
</reference>
<name>A0A3G5A762_9VIRU</name>
<organism evidence="1">
    <name type="scientific">Homavirus sp</name>
    <dbReference type="NCBI Taxonomy" id="2487769"/>
    <lineage>
        <taxon>Viruses</taxon>
        <taxon>Varidnaviria</taxon>
        <taxon>Bamfordvirae</taxon>
        <taxon>Nucleocytoviricota</taxon>
        <taxon>Megaviricetes</taxon>
        <taxon>Imitervirales</taxon>
        <taxon>Mimiviridae</taxon>
        <taxon>Klosneuvirinae</taxon>
    </lineage>
</organism>
<dbReference type="EMBL" id="MK072364">
    <property type="protein sequence ID" value="AYV82344.1"/>
    <property type="molecule type" value="Genomic_DNA"/>
</dbReference>
<feature type="non-terminal residue" evidence="1">
    <location>
        <position position="35"/>
    </location>
</feature>